<evidence type="ECO:0000259" key="2">
    <source>
        <dbReference type="PROSITE" id="PS50858"/>
    </source>
</evidence>
<dbReference type="GO" id="GO:0005737">
    <property type="term" value="C:cytoplasm"/>
    <property type="evidence" value="ECO:0007669"/>
    <property type="project" value="TreeGrafter"/>
</dbReference>
<feature type="region of interest" description="Disordered" evidence="1">
    <location>
        <begin position="1"/>
        <end position="31"/>
    </location>
</feature>
<dbReference type="OrthoDB" id="73788at2759"/>
<feature type="compositionally biased region" description="Basic and acidic residues" evidence="1">
    <location>
        <begin position="326"/>
        <end position="346"/>
    </location>
</feature>
<protein>
    <recommendedName>
        <fullName evidence="2">BSD domain-containing protein</fullName>
    </recommendedName>
</protein>
<dbReference type="Gene3D" id="1.10.3970.10">
    <property type="entry name" value="BSD domain"/>
    <property type="match status" value="1"/>
</dbReference>
<accession>A0A9W8IEL7</accession>
<feature type="domain" description="BSD" evidence="2">
    <location>
        <begin position="187"/>
        <end position="238"/>
    </location>
</feature>
<dbReference type="InterPro" id="IPR005607">
    <property type="entry name" value="BSD_dom"/>
</dbReference>
<dbReference type="InterPro" id="IPR051494">
    <property type="entry name" value="BSD_domain-containing"/>
</dbReference>
<organism evidence="3 4">
    <name type="scientific">Coemansia brasiliensis</name>
    <dbReference type="NCBI Taxonomy" id="2650707"/>
    <lineage>
        <taxon>Eukaryota</taxon>
        <taxon>Fungi</taxon>
        <taxon>Fungi incertae sedis</taxon>
        <taxon>Zoopagomycota</taxon>
        <taxon>Kickxellomycotina</taxon>
        <taxon>Kickxellomycetes</taxon>
        <taxon>Kickxellales</taxon>
        <taxon>Kickxellaceae</taxon>
        <taxon>Coemansia</taxon>
    </lineage>
</organism>
<gene>
    <name evidence="3" type="ORF">IWW36_001116</name>
</gene>
<dbReference type="Proteomes" id="UP001139887">
    <property type="component" value="Unassembled WGS sequence"/>
</dbReference>
<feature type="region of interest" description="Disordered" evidence="1">
    <location>
        <begin position="259"/>
        <end position="363"/>
    </location>
</feature>
<feature type="compositionally biased region" description="Polar residues" evidence="1">
    <location>
        <begin position="20"/>
        <end position="30"/>
    </location>
</feature>
<dbReference type="PROSITE" id="PS50858">
    <property type="entry name" value="BSD"/>
    <property type="match status" value="1"/>
</dbReference>
<evidence type="ECO:0000313" key="3">
    <source>
        <dbReference type="EMBL" id="KAJ2851477.1"/>
    </source>
</evidence>
<dbReference type="SUPFAM" id="SSF140383">
    <property type="entry name" value="BSD domain-like"/>
    <property type="match status" value="1"/>
</dbReference>
<evidence type="ECO:0000256" key="1">
    <source>
        <dbReference type="SAM" id="MobiDB-lite"/>
    </source>
</evidence>
<dbReference type="SMART" id="SM00751">
    <property type="entry name" value="BSD"/>
    <property type="match status" value="1"/>
</dbReference>
<feature type="compositionally biased region" description="Acidic residues" evidence="1">
    <location>
        <begin position="259"/>
        <end position="269"/>
    </location>
</feature>
<name>A0A9W8IEL7_9FUNG</name>
<dbReference type="EMBL" id="JANBUW010000012">
    <property type="protein sequence ID" value="KAJ2851477.1"/>
    <property type="molecule type" value="Genomic_DNA"/>
</dbReference>
<dbReference type="PANTHER" id="PTHR16019">
    <property type="entry name" value="SYNAPSE-ASSOCIATED PROTEIN"/>
    <property type="match status" value="1"/>
</dbReference>
<keyword evidence="4" id="KW-1185">Reference proteome</keyword>
<dbReference type="AlphaFoldDB" id="A0A9W8IEL7"/>
<reference evidence="3" key="1">
    <citation type="submission" date="2022-07" db="EMBL/GenBank/DDBJ databases">
        <title>Phylogenomic reconstructions and comparative analyses of Kickxellomycotina fungi.</title>
        <authorList>
            <person name="Reynolds N.K."/>
            <person name="Stajich J.E."/>
            <person name="Barry K."/>
            <person name="Grigoriev I.V."/>
            <person name="Crous P."/>
            <person name="Smith M.E."/>
        </authorList>
    </citation>
    <scope>NUCLEOTIDE SEQUENCE</scope>
    <source>
        <strain evidence="3">NRRL 1566</strain>
    </source>
</reference>
<dbReference type="InterPro" id="IPR035925">
    <property type="entry name" value="BSD_dom_sf"/>
</dbReference>
<sequence>MDGFGHQLATEAAEAEGCSPQRTEGSSTEGSGLASMFGFATQWGKKLQSELQLTEFVTEFKKQSSEVSKAYSQDLAEFAQIVKTGASRGLDELSHKFTQLNTSGQTDMLKQNQQRAQRILSRLGSDLEDLLRDAIVIEAPGSNSTEEQKKEARKIIYDRKMAQLAQKAEDKATFLGKVEDTEEYRRFIEVFDLKDKNEEIERLLVDGSIRNMYQELVPKEVTHEVFWTRYFYHTWLIEQEEIRRKKLVEAAVAATAEDEFSWDMDDEEKDSSSNEQTAGTKPEDKAEDKAGAKTEDKTEKTDIKVENKTEDKPEPQEPNADTPATETKHNNKQDGESTGKQNEHQPDTAASKPSDADAWDEWE</sequence>
<feature type="compositionally biased region" description="Basic and acidic residues" evidence="1">
    <location>
        <begin position="281"/>
        <end position="315"/>
    </location>
</feature>
<comment type="caution">
    <text evidence="3">The sequence shown here is derived from an EMBL/GenBank/DDBJ whole genome shotgun (WGS) entry which is preliminary data.</text>
</comment>
<proteinExistence type="predicted"/>
<dbReference type="PANTHER" id="PTHR16019:SF5">
    <property type="entry name" value="BSD DOMAIN-CONTAINING PROTEIN 1"/>
    <property type="match status" value="1"/>
</dbReference>
<dbReference type="Pfam" id="PF03909">
    <property type="entry name" value="BSD"/>
    <property type="match status" value="1"/>
</dbReference>
<evidence type="ECO:0000313" key="4">
    <source>
        <dbReference type="Proteomes" id="UP001139887"/>
    </source>
</evidence>